<keyword evidence="4" id="KW-1185">Reference proteome</keyword>
<dbReference type="Pfam" id="PF20521">
    <property type="entry name" value="DUF6736"/>
    <property type="match status" value="1"/>
</dbReference>
<reference evidence="3" key="1">
    <citation type="journal article" date="2023" name="IMA Fungus">
        <title>Comparative genomic study of the Penicillium genus elucidates a diverse pangenome and 15 lateral gene transfer events.</title>
        <authorList>
            <person name="Petersen C."/>
            <person name="Sorensen T."/>
            <person name="Nielsen M.R."/>
            <person name="Sondergaard T.E."/>
            <person name="Sorensen J.L."/>
            <person name="Fitzpatrick D.A."/>
            <person name="Frisvad J.C."/>
            <person name="Nielsen K.L."/>
        </authorList>
    </citation>
    <scope>NUCLEOTIDE SEQUENCE</scope>
    <source>
        <strain evidence="3">IBT 17514</strain>
    </source>
</reference>
<organism evidence="3 4">
    <name type="scientific">Penicillium malachiteum</name>
    <dbReference type="NCBI Taxonomy" id="1324776"/>
    <lineage>
        <taxon>Eukaryota</taxon>
        <taxon>Fungi</taxon>
        <taxon>Dikarya</taxon>
        <taxon>Ascomycota</taxon>
        <taxon>Pezizomycotina</taxon>
        <taxon>Eurotiomycetes</taxon>
        <taxon>Eurotiomycetidae</taxon>
        <taxon>Eurotiales</taxon>
        <taxon>Aspergillaceae</taxon>
        <taxon>Penicillium</taxon>
    </lineage>
</organism>
<evidence type="ECO:0000259" key="2">
    <source>
        <dbReference type="Pfam" id="PF20521"/>
    </source>
</evidence>
<dbReference type="InterPro" id="IPR046624">
    <property type="entry name" value="CSS2_C"/>
</dbReference>
<evidence type="ECO:0000313" key="4">
    <source>
        <dbReference type="Proteomes" id="UP001215712"/>
    </source>
</evidence>
<dbReference type="EMBL" id="JAQJAN010000004">
    <property type="protein sequence ID" value="KAJ5732134.1"/>
    <property type="molecule type" value="Genomic_DNA"/>
</dbReference>
<dbReference type="AlphaFoldDB" id="A0AAD6HQB1"/>
<comment type="caution">
    <text evidence="3">The sequence shown here is derived from an EMBL/GenBank/DDBJ whole genome shotgun (WGS) entry which is preliminary data.</text>
</comment>
<name>A0AAD6HQB1_9EURO</name>
<dbReference type="Proteomes" id="UP001215712">
    <property type="component" value="Unassembled WGS sequence"/>
</dbReference>
<accession>A0AAD6HQB1</accession>
<reference evidence="3" key="2">
    <citation type="submission" date="2023-01" db="EMBL/GenBank/DDBJ databases">
        <authorList>
            <person name="Petersen C."/>
        </authorList>
    </citation>
    <scope>NUCLEOTIDE SEQUENCE</scope>
    <source>
        <strain evidence="3">IBT 17514</strain>
    </source>
</reference>
<proteinExistence type="predicted"/>
<feature type="chain" id="PRO_5041970748" description="Secreted protein CSS2 C-terminal domain-containing protein" evidence="1">
    <location>
        <begin position="23"/>
        <end position="207"/>
    </location>
</feature>
<evidence type="ECO:0000256" key="1">
    <source>
        <dbReference type="SAM" id="SignalP"/>
    </source>
</evidence>
<protein>
    <recommendedName>
        <fullName evidence="2">Secreted protein CSS2 C-terminal domain-containing protein</fullName>
    </recommendedName>
</protein>
<feature type="domain" description="Secreted protein CSS2 C-terminal" evidence="2">
    <location>
        <begin position="70"/>
        <end position="196"/>
    </location>
</feature>
<evidence type="ECO:0000313" key="3">
    <source>
        <dbReference type="EMBL" id="KAJ5732134.1"/>
    </source>
</evidence>
<sequence length="207" mass="22580">MVNTSKIVSCLLALGLVDTSAASYDRTNQTVTYAPIFKEWREEGTNENMTMTATFDLVNSNYVYLYEDANYLHKRTAISVAVEVATILGGTAGVIMAAESALDIYEYIAGVIKTKAEQESCTLTYGTDTADDAIEGYAYKAMTTKTNCGTTAEKKTIDTAVKKCANELHEAGATRGCCKFRYGDGSWYGHLRLTAEPKKYPADTVNC</sequence>
<feature type="signal peptide" evidence="1">
    <location>
        <begin position="1"/>
        <end position="22"/>
    </location>
</feature>
<keyword evidence="1" id="KW-0732">Signal</keyword>
<gene>
    <name evidence="3" type="ORF">N7493_003615</name>
</gene>